<dbReference type="GO" id="GO:0003735">
    <property type="term" value="F:structural constituent of ribosome"/>
    <property type="evidence" value="ECO:0007669"/>
    <property type="project" value="TreeGrafter"/>
</dbReference>
<accession>A0A1D2KG50</accession>
<evidence type="ECO:0000313" key="3">
    <source>
        <dbReference type="EMBL" id="SPP28505.1"/>
    </source>
</evidence>
<keyword evidence="3" id="KW-0808">Transferase</keyword>
<name>A0A1D2KG50_BROTH</name>
<dbReference type="GO" id="GO:0005737">
    <property type="term" value="C:cytoplasm"/>
    <property type="evidence" value="ECO:0007669"/>
    <property type="project" value="UniProtKB-ARBA"/>
</dbReference>
<dbReference type="Proteomes" id="UP000243591">
    <property type="component" value="Chromosome"/>
</dbReference>
<reference evidence="2 4" key="1">
    <citation type="submission" date="2017-09" db="EMBL/GenBank/DDBJ databases">
        <title>Complete Genome Sequences of Two Strains of the Meat Spoilage Bacterium Brochothrix thermosphacta Isolated from Ground Chicken.</title>
        <authorList>
            <person name="Paoli G.C."/>
            <person name="Wijey C."/>
            <person name="Chen C.-Y."/>
            <person name="Nguyen L."/>
            <person name="Yan X."/>
            <person name="Irwin P.L."/>
        </authorList>
    </citation>
    <scope>NUCLEOTIDE SEQUENCE [LARGE SCALE GENOMIC DNA]</scope>
    <source>
        <strain evidence="2 4">BI</strain>
    </source>
</reference>
<feature type="domain" description="S1 motif" evidence="1">
    <location>
        <begin position="7"/>
        <end position="76"/>
    </location>
</feature>
<dbReference type="PANTHER" id="PTHR10724">
    <property type="entry name" value="30S RIBOSOMAL PROTEIN S1"/>
    <property type="match status" value="1"/>
</dbReference>
<organism evidence="2 4">
    <name type="scientific">Brochothrix thermosphacta</name>
    <name type="common">Microbacterium thermosphactum</name>
    <dbReference type="NCBI Taxonomy" id="2756"/>
    <lineage>
        <taxon>Bacteria</taxon>
        <taxon>Bacillati</taxon>
        <taxon>Bacillota</taxon>
        <taxon>Bacilli</taxon>
        <taxon>Bacillales</taxon>
        <taxon>Listeriaceae</taxon>
        <taxon>Brochothrix</taxon>
    </lineage>
</organism>
<dbReference type="EMBL" id="CP023483">
    <property type="protein sequence ID" value="ATF26252.1"/>
    <property type="molecule type" value="Genomic_DNA"/>
</dbReference>
<dbReference type="KEGG" id="bths:CNY62_07525"/>
<dbReference type="PROSITE" id="PS50126">
    <property type="entry name" value="S1"/>
    <property type="match status" value="1"/>
</dbReference>
<keyword evidence="4" id="KW-1185">Reference proteome</keyword>
<dbReference type="GO" id="GO:0016740">
    <property type="term" value="F:transferase activity"/>
    <property type="evidence" value="ECO:0007669"/>
    <property type="project" value="UniProtKB-KW"/>
</dbReference>
<dbReference type="InterPro" id="IPR003029">
    <property type="entry name" value="S1_domain"/>
</dbReference>
<evidence type="ECO:0000313" key="2">
    <source>
        <dbReference type="EMBL" id="ATF26252.1"/>
    </source>
</evidence>
<dbReference type="EMBL" id="OUNC01000015">
    <property type="protein sequence ID" value="SPP28505.1"/>
    <property type="molecule type" value="Genomic_DNA"/>
</dbReference>
<dbReference type="SUPFAM" id="SSF50249">
    <property type="entry name" value="Nucleic acid-binding proteins"/>
    <property type="match status" value="1"/>
</dbReference>
<dbReference type="AlphaFoldDB" id="A0A1D2KG50"/>
<dbReference type="Pfam" id="PF00575">
    <property type="entry name" value="S1"/>
    <property type="match status" value="1"/>
</dbReference>
<reference evidence="3" key="3">
    <citation type="submission" date="2018-04" db="EMBL/GenBank/DDBJ databases">
        <authorList>
            <person name="Go L.Y."/>
            <person name="Mitchell J.A."/>
        </authorList>
    </citation>
    <scope>NUCLEOTIDE SEQUENCE</scope>
    <source>
        <strain evidence="3">BSAS1 3</strain>
    </source>
</reference>
<dbReference type="FunFam" id="2.40.50.140:FF:000051">
    <property type="entry name" value="RNA-binding transcriptional accessory protein"/>
    <property type="match status" value="1"/>
</dbReference>
<sequence length="113" mass="12794">MAKFKVGDVVEGTVDGIQKYGAFIKFPDETQGLIHISEVTHGFVKDINDYLHVGQKIKVEIVSMEEDKKRMSLSLRAMEDHENSEEGKAGFEPLRKQMPIWIDAFLPKDGISE</sequence>
<protein>
    <submittedName>
        <fullName evidence="3">Putative RNA degradation protein putative phosphorylase or nucleotidyl transferase</fullName>
    </submittedName>
    <submittedName>
        <fullName evidence="2">RNA-binding protein S1</fullName>
    </submittedName>
</protein>
<dbReference type="OrthoDB" id="9810507at2"/>
<dbReference type="InterPro" id="IPR050437">
    <property type="entry name" value="Ribos_protein_bS1-like"/>
</dbReference>
<dbReference type="SMART" id="SM00316">
    <property type="entry name" value="S1"/>
    <property type="match status" value="1"/>
</dbReference>
<dbReference type="PANTHER" id="PTHR10724:SF10">
    <property type="entry name" value="S1 RNA-BINDING DOMAIN-CONTAINING PROTEIN 1"/>
    <property type="match status" value="1"/>
</dbReference>
<dbReference type="NCBIfam" id="NF040579">
    <property type="entry name" value="S1_dom_CvfD"/>
    <property type="match status" value="1"/>
</dbReference>
<dbReference type="InterPro" id="IPR012340">
    <property type="entry name" value="NA-bd_OB-fold"/>
</dbReference>
<evidence type="ECO:0000313" key="5">
    <source>
        <dbReference type="Proteomes" id="UP000270190"/>
    </source>
</evidence>
<dbReference type="GO" id="GO:0003729">
    <property type="term" value="F:mRNA binding"/>
    <property type="evidence" value="ECO:0007669"/>
    <property type="project" value="TreeGrafter"/>
</dbReference>
<reference evidence="5" key="2">
    <citation type="submission" date="2018-04" db="EMBL/GenBank/DDBJ databases">
        <authorList>
            <person name="Illikoud N."/>
        </authorList>
    </citation>
    <scope>NUCLEOTIDE SEQUENCE [LARGE SCALE GENOMIC DNA]</scope>
</reference>
<proteinExistence type="predicted"/>
<evidence type="ECO:0000313" key="4">
    <source>
        <dbReference type="Proteomes" id="UP000243591"/>
    </source>
</evidence>
<dbReference type="RefSeq" id="WP_029091926.1">
    <property type="nucleotide sequence ID" value="NZ_CBCPHX010000006.1"/>
</dbReference>
<dbReference type="Proteomes" id="UP000270190">
    <property type="component" value="Unassembled WGS sequence"/>
</dbReference>
<evidence type="ECO:0000259" key="1">
    <source>
        <dbReference type="PROSITE" id="PS50126"/>
    </source>
</evidence>
<dbReference type="GO" id="GO:0006412">
    <property type="term" value="P:translation"/>
    <property type="evidence" value="ECO:0007669"/>
    <property type="project" value="TreeGrafter"/>
</dbReference>
<gene>
    <name evidence="3" type="ORF">BTBSAS_220002</name>
    <name evidence="2" type="ORF">CNY62_07525</name>
</gene>
<dbReference type="GeneID" id="66537063"/>
<dbReference type="STRING" id="2756.BFR44_10485"/>
<dbReference type="Gene3D" id="2.40.50.140">
    <property type="entry name" value="Nucleic acid-binding proteins"/>
    <property type="match status" value="1"/>
</dbReference>